<dbReference type="Pfam" id="PF07702">
    <property type="entry name" value="UTRA"/>
    <property type="match status" value="1"/>
</dbReference>
<keyword evidence="3" id="KW-0804">Transcription</keyword>
<dbReference type="SMART" id="SM00345">
    <property type="entry name" value="HTH_GNTR"/>
    <property type="match status" value="1"/>
</dbReference>
<dbReference type="Gene3D" id="3.40.1410.10">
    <property type="entry name" value="Chorismate lyase-like"/>
    <property type="match status" value="1"/>
</dbReference>
<dbReference type="RefSeq" id="WP_152891596.1">
    <property type="nucleotide sequence ID" value="NZ_WHJC01000323.1"/>
</dbReference>
<keyword evidence="1" id="KW-0805">Transcription regulation</keyword>
<dbReference type="InterPro" id="IPR028978">
    <property type="entry name" value="Chorismate_lyase_/UTRA_dom_sf"/>
</dbReference>
<proteinExistence type="predicted"/>
<dbReference type="PANTHER" id="PTHR44846:SF1">
    <property type="entry name" value="MANNOSYL-D-GLYCERATE TRANSPORT_METABOLISM SYSTEM REPRESSOR MNGR-RELATED"/>
    <property type="match status" value="1"/>
</dbReference>
<dbReference type="PROSITE" id="PS50949">
    <property type="entry name" value="HTH_GNTR"/>
    <property type="match status" value="1"/>
</dbReference>
<dbReference type="SUPFAM" id="SSF64288">
    <property type="entry name" value="Chorismate lyase-like"/>
    <property type="match status" value="1"/>
</dbReference>
<dbReference type="SMART" id="SM00866">
    <property type="entry name" value="UTRA"/>
    <property type="match status" value="1"/>
</dbReference>
<dbReference type="InterPro" id="IPR050679">
    <property type="entry name" value="Bact_HTH_transcr_reg"/>
</dbReference>
<gene>
    <name evidence="5" type="ORF">GBZ86_13785</name>
</gene>
<dbReference type="EMBL" id="WHJC01000323">
    <property type="protein sequence ID" value="MPQ44807.1"/>
    <property type="molecule type" value="Genomic_DNA"/>
</dbReference>
<evidence type="ECO:0000313" key="6">
    <source>
        <dbReference type="Proteomes" id="UP000430345"/>
    </source>
</evidence>
<dbReference type="CDD" id="cd07377">
    <property type="entry name" value="WHTH_GntR"/>
    <property type="match status" value="1"/>
</dbReference>
<organism evidence="5 6">
    <name type="scientific">Clostridium tarantellae</name>
    <dbReference type="NCBI Taxonomy" id="39493"/>
    <lineage>
        <taxon>Bacteria</taxon>
        <taxon>Bacillati</taxon>
        <taxon>Bacillota</taxon>
        <taxon>Clostridia</taxon>
        <taxon>Eubacteriales</taxon>
        <taxon>Clostridiaceae</taxon>
        <taxon>Clostridium</taxon>
    </lineage>
</organism>
<dbReference type="GO" id="GO:0003677">
    <property type="term" value="F:DNA binding"/>
    <property type="evidence" value="ECO:0007669"/>
    <property type="project" value="UniProtKB-KW"/>
</dbReference>
<protein>
    <submittedName>
        <fullName evidence="5">UTRA domain-containing protein</fullName>
    </submittedName>
</protein>
<evidence type="ECO:0000313" key="5">
    <source>
        <dbReference type="EMBL" id="MPQ44807.1"/>
    </source>
</evidence>
<dbReference type="InterPro" id="IPR036390">
    <property type="entry name" value="WH_DNA-bd_sf"/>
</dbReference>
<dbReference type="InterPro" id="IPR036388">
    <property type="entry name" value="WH-like_DNA-bd_sf"/>
</dbReference>
<sequence>MLDKNSNEPLHLQLYKVIKENIQNKTFIEGEKLPSENDFKETYNVSRSTVRQALSKLEQECLIFKEKRKGSFVSYHSVNQNLDNFYSFSKELKNLGKTPKYKLICFDKITPDDNIKNIMHLNKNEQVFKIDIVRKMEDEPVLFETTYLPAKRFNEFEKIDLNTNALYDVLQDNYNVKFTDAIQTFYPVLPDKTKKHLLAINSKDTIACMGVERISYENNLIVEYTKAVVKGNKFKYQIRLKNNDVPLI</sequence>
<comment type="caution">
    <text evidence="5">The sequence shown here is derived from an EMBL/GenBank/DDBJ whole genome shotgun (WGS) entry which is preliminary data.</text>
</comment>
<dbReference type="GO" id="GO:0045892">
    <property type="term" value="P:negative regulation of DNA-templated transcription"/>
    <property type="evidence" value="ECO:0007669"/>
    <property type="project" value="TreeGrafter"/>
</dbReference>
<accession>A0A6I1MRI3</accession>
<feature type="domain" description="HTH gntR-type" evidence="4">
    <location>
        <begin position="8"/>
        <end position="76"/>
    </location>
</feature>
<keyword evidence="6" id="KW-1185">Reference proteome</keyword>
<dbReference type="OrthoDB" id="457376at2"/>
<dbReference type="SUPFAM" id="SSF46785">
    <property type="entry name" value="Winged helix' DNA-binding domain"/>
    <property type="match status" value="1"/>
</dbReference>
<keyword evidence="2" id="KW-0238">DNA-binding</keyword>
<evidence type="ECO:0000256" key="1">
    <source>
        <dbReference type="ARBA" id="ARBA00023015"/>
    </source>
</evidence>
<evidence type="ECO:0000259" key="4">
    <source>
        <dbReference type="PROSITE" id="PS50949"/>
    </source>
</evidence>
<reference evidence="5 6" key="1">
    <citation type="submission" date="2019-10" db="EMBL/GenBank/DDBJ databases">
        <title>The Genome Sequence of Clostridium tarantellae Isolated from Fish Brain.</title>
        <authorList>
            <person name="Bano L."/>
            <person name="Kiel M."/>
            <person name="Sales G."/>
            <person name="Doxey A.C."/>
            <person name="Mansfield M.J."/>
            <person name="Schiavone M."/>
            <person name="Rossetto O."/>
            <person name="Pirazzini M."/>
            <person name="Dobrindt U."/>
            <person name="Montecucco C."/>
        </authorList>
    </citation>
    <scope>NUCLEOTIDE SEQUENCE [LARGE SCALE GENOMIC DNA]</scope>
    <source>
        <strain evidence="5 6">DSM 3997</strain>
    </source>
</reference>
<name>A0A6I1MRI3_9CLOT</name>
<dbReference type="AlphaFoldDB" id="A0A6I1MRI3"/>
<dbReference type="Proteomes" id="UP000430345">
    <property type="component" value="Unassembled WGS sequence"/>
</dbReference>
<dbReference type="InterPro" id="IPR000524">
    <property type="entry name" value="Tscrpt_reg_HTH_GntR"/>
</dbReference>
<dbReference type="GO" id="GO:0003700">
    <property type="term" value="F:DNA-binding transcription factor activity"/>
    <property type="evidence" value="ECO:0007669"/>
    <property type="project" value="InterPro"/>
</dbReference>
<dbReference type="InterPro" id="IPR011663">
    <property type="entry name" value="UTRA"/>
</dbReference>
<dbReference type="Gene3D" id="1.10.10.10">
    <property type="entry name" value="Winged helix-like DNA-binding domain superfamily/Winged helix DNA-binding domain"/>
    <property type="match status" value="1"/>
</dbReference>
<evidence type="ECO:0000256" key="2">
    <source>
        <dbReference type="ARBA" id="ARBA00023125"/>
    </source>
</evidence>
<dbReference type="Pfam" id="PF00392">
    <property type="entry name" value="GntR"/>
    <property type="match status" value="1"/>
</dbReference>
<dbReference type="PANTHER" id="PTHR44846">
    <property type="entry name" value="MANNOSYL-D-GLYCERATE TRANSPORT/METABOLISM SYSTEM REPRESSOR MNGR-RELATED"/>
    <property type="match status" value="1"/>
</dbReference>
<dbReference type="PRINTS" id="PR00035">
    <property type="entry name" value="HTHGNTR"/>
</dbReference>
<evidence type="ECO:0000256" key="3">
    <source>
        <dbReference type="ARBA" id="ARBA00023163"/>
    </source>
</evidence>